<dbReference type="Gene3D" id="3.40.630.30">
    <property type="match status" value="1"/>
</dbReference>
<comment type="caution">
    <text evidence="3">The sequence shown here is derived from an EMBL/GenBank/DDBJ whole genome shotgun (WGS) entry which is preliminary data.</text>
</comment>
<evidence type="ECO:0000313" key="3">
    <source>
        <dbReference type="EMBL" id="TBO61225.1"/>
    </source>
</evidence>
<sequence length="293" mass="31793">MRLSVQGEGRSEGEWGLPGRAKSGPRGTSRPTTTPEAEPQGVGSPLAVVGEVVNASRIRQGAVVRPCVGVRHRRRAAARRRRRRAGWQDGSVNTAQNQNAPVVRPITDADIPTAVDTLARAFADYPYTRHVIAADDHEERIRRFQELCLTRIGMVYGRVWVAGEGRAVAVWAIPGQDPSPVFAELGPILGELSGDRAAASAAAEAAITPYRPQEPGWFLETVGTAPEAQRQGLGSAVLIPGIQEAERAGYPVFLETSSEANVQFYERLGFKATADVQLPDNGPRTWCMRRDPR</sequence>
<protein>
    <submittedName>
        <fullName evidence="3">GNAT family N-acetyltransferase</fullName>
    </submittedName>
</protein>
<dbReference type="CDD" id="cd04301">
    <property type="entry name" value="NAT_SF"/>
    <property type="match status" value="1"/>
</dbReference>
<proteinExistence type="predicted"/>
<dbReference type="AlphaFoldDB" id="A0A4Q9I1C1"/>
<evidence type="ECO:0000256" key="1">
    <source>
        <dbReference type="SAM" id="MobiDB-lite"/>
    </source>
</evidence>
<organism evidence="3 4">
    <name type="scientific">Streptomyces kasugaensis</name>
    <dbReference type="NCBI Taxonomy" id="1946"/>
    <lineage>
        <taxon>Bacteria</taxon>
        <taxon>Bacillati</taxon>
        <taxon>Actinomycetota</taxon>
        <taxon>Actinomycetes</taxon>
        <taxon>Kitasatosporales</taxon>
        <taxon>Streptomycetaceae</taxon>
        <taxon>Streptomyces</taxon>
    </lineage>
</organism>
<feature type="region of interest" description="Disordered" evidence="1">
    <location>
        <begin position="1"/>
        <end position="43"/>
    </location>
</feature>
<dbReference type="PANTHER" id="PTHR42791:SF1">
    <property type="entry name" value="N-ACETYLTRANSFERASE DOMAIN-CONTAINING PROTEIN"/>
    <property type="match status" value="1"/>
</dbReference>
<keyword evidence="3" id="KW-0808">Transferase</keyword>
<feature type="domain" description="N-acetyltransferase" evidence="2">
    <location>
        <begin position="101"/>
        <end position="293"/>
    </location>
</feature>
<dbReference type="Proteomes" id="UP000292452">
    <property type="component" value="Unassembled WGS sequence"/>
</dbReference>
<dbReference type="EMBL" id="SIXH01000011">
    <property type="protein sequence ID" value="TBO61225.1"/>
    <property type="molecule type" value="Genomic_DNA"/>
</dbReference>
<accession>A0A4Q9I1C1</accession>
<feature type="compositionally biased region" description="Low complexity" evidence="1">
    <location>
        <begin position="24"/>
        <end position="35"/>
    </location>
</feature>
<dbReference type="InterPro" id="IPR000182">
    <property type="entry name" value="GNAT_dom"/>
</dbReference>
<dbReference type="GO" id="GO:0016747">
    <property type="term" value="F:acyltransferase activity, transferring groups other than amino-acyl groups"/>
    <property type="evidence" value="ECO:0007669"/>
    <property type="project" value="InterPro"/>
</dbReference>
<dbReference type="InterPro" id="IPR052523">
    <property type="entry name" value="Trichothecene_AcTrans"/>
</dbReference>
<evidence type="ECO:0000313" key="4">
    <source>
        <dbReference type="Proteomes" id="UP000292452"/>
    </source>
</evidence>
<dbReference type="SUPFAM" id="SSF55729">
    <property type="entry name" value="Acyl-CoA N-acyltransferases (Nat)"/>
    <property type="match status" value="1"/>
</dbReference>
<dbReference type="PANTHER" id="PTHR42791">
    <property type="entry name" value="GNAT FAMILY ACETYLTRANSFERASE"/>
    <property type="match status" value="1"/>
</dbReference>
<dbReference type="PROSITE" id="PS51186">
    <property type="entry name" value="GNAT"/>
    <property type="match status" value="1"/>
</dbReference>
<reference evidence="3 4" key="1">
    <citation type="submission" date="2019-02" db="EMBL/GenBank/DDBJ databases">
        <title>Draft Genome Sequence of Streptomyces sp. AM-2504, identified by 16S rRNA comparative analysis as a Streptomyces Kasugaensis strain.</title>
        <authorList>
            <person name="Napolioni V."/>
            <person name="Giuliodori A.M."/>
            <person name="Spurio R."/>
            <person name="Fabbretti A."/>
        </authorList>
    </citation>
    <scope>NUCLEOTIDE SEQUENCE [LARGE SCALE GENOMIC DNA]</scope>
    <source>
        <strain evidence="3 4">AM-2504</strain>
    </source>
</reference>
<dbReference type="InterPro" id="IPR016181">
    <property type="entry name" value="Acyl_CoA_acyltransferase"/>
</dbReference>
<keyword evidence="4" id="KW-1185">Reference proteome</keyword>
<gene>
    <name evidence="3" type="ORF">EYS09_02335</name>
</gene>
<name>A0A4Q9I1C1_STRKA</name>
<dbReference type="Pfam" id="PF00583">
    <property type="entry name" value="Acetyltransf_1"/>
    <property type="match status" value="1"/>
</dbReference>
<evidence type="ECO:0000259" key="2">
    <source>
        <dbReference type="PROSITE" id="PS51186"/>
    </source>
</evidence>